<dbReference type="AlphaFoldDB" id="A0A1T3P8K8"/>
<name>A0A1T3P8K8_9ACTN</name>
<accession>A0A1T3P8K8</accession>
<sequence length="86" mass="9218">MLDVAAVARRLGVGPRTVLVYHNRAKVYRREHGIAPGSPQVPGVLPEPDAVLGTRPCWYPSTIEEYIANRPGAGTGGGRPWGTRGD</sequence>
<dbReference type="Proteomes" id="UP000190037">
    <property type="component" value="Unassembled WGS sequence"/>
</dbReference>
<evidence type="ECO:0008006" key="3">
    <source>
        <dbReference type="Google" id="ProtNLM"/>
    </source>
</evidence>
<keyword evidence="2" id="KW-1185">Reference proteome</keyword>
<gene>
    <name evidence="1" type="ORF">B4N89_27710</name>
</gene>
<evidence type="ECO:0000313" key="2">
    <source>
        <dbReference type="Proteomes" id="UP000190037"/>
    </source>
</evidence>
<protein>
    <recommendedName>
        <fullName evidence="3">HTH merR-type domain-containing protein</fullName>
    </recommendedName>
</protein>
<comment type="caution">
    <text evidence="1">The sequence shown here is derived from an EMBL/GenBank/DDBJ whole genome shotgun (WGS) entry which is preliminary data.</text>
</comment>
<dbReference type="EMBL" id="MWQN01000001">
    <property type="protein sequence ID" value="OPC85352.1"/>
    <property type="molecule type" value="Genomic_DNA"/>
</dbReference>
<reference evidence="1 2" key="1">
    <citation type="submission" date="2017-03" db="EMBL/GenBank/DDBJ databases">
        <title>Draft genome sequence of Streptomyces scabrisporus NF3, endophyte isolated from Amphipterygium adstringens.</title>
        <authorList>
            <person name="Vazquez M."/>
            <person name="Ceapa C.D."/>
            <person name="Rodriguez Luna D."/>
            <person name="Sanchez Esquivel S."/>
        </authorList>
    </citation>
    <scope>NUCLEOTIDE SEQUENCE [LARGE SCALE GENOMIC DNA]</scope>
    <source>
        <strain evidence="1 2">NF3</strain>
    </source>
</reference>
<evidence type="ECO:0000313" key="1">
    <source>
        <dbReference type="EMBL" id="OPC85352.1"/>
    </source>
</evidence>
<dbReference type="STRING" id="159449.B4N89_27710"/>
<dbReference type="OrthoDB" id="5198511at2"/>
<proteinExistence type="predicted"/>
<organism evidence="1 2">
    <name type="scientific">Embleya scabrispora</name>
    <dbReference type="NCBI Taxonomy" id="159449"/>
    <lineage>
        <taxon>Bacteria</taxon>
        <taxon>Bacillati</taxon>
        <taxon>Actinomycetota</taxon>
        <taxon>Actinomycetes</taxon>
        <taxon>Kitasatosporales</taxon>
        <taxon>Streptomycetaceae</taxon>
        <taxon>Embleya</taxon>
    </lineage>
</organism>